<keyword evidence="2" id="KW-0805">Transcription regulation</keyword>
<dbReference type="GO" id="GO:0003700">
    <property type="term" value="F:DNA-binding transcription factor activity"/>
    <property type="evidence" value="ECO:0007669"/>
    <property type="project" value="InterPro"/>
</dbReference>
<dbReference type="InterPro" id="IPR000847">
    <property type="entry name" value="LysR_HTH_N"/>
</dbReference>
<dbReference type="PANTHER" id="PTHR30579">
    <property type="entry name" value="TRANSCRIPTIONAL REGULATOR"/>
    <property type="match status" value="1"/>
</dbReference>
<dbReference type="PANTHER" id="PTHR30579:SF7">
    <property type="entry name" value="HTH-TYPE TRANSCRIPTIONAL REGULATOR LRHA-RELATED"/>
    <property type="match status" value="1"/>
</dbReference>
<keyword evidence="3 7" id="KW-0238">DNA-binding</keyword>
<dbReference type="InterPro" id="IPR036390">
    <property type="entry name" value="WH_DNA-bd_sf"/>
</dbReference>
<name>A0A1H3A1J9_9GAMM</name>
<proteinExistence type="inferred from homology"/>
<dbReference type="GO" id="GO:0003677">
    <property type="term" value="F:DNA binding"/>
    <property type="evidence" value="ECO:0007669"/>
    <property type="project" value="UniProtKB-KW"/>
</dbReference>
<dbReference type="Gene3D" id="1.10.10.10">
    <property type="entry name" value="Winged helix-like DNA-binding domain superfamily/Winged helix DNA-binding domain"/>
    <property type="match status" value="1"/>
</dbReference>
<dbReference type="Proteomes" id="UP000198500">
    <property type="component" value="Unassembled WGS sequence"/>
</dbReference>
<keyword evidence="8" id="KW-1185">Reference proteome</keyword>
<reference evidence="7 8" key="1">
    <citation type="submission" date="2016-10" db="EMBL/GenBank/DDBJ databases">
        <authorList>
            <person name="de Groot N.N."/>
        </authorList>
    </citation>
    <scope>NUCLEOTIDE SEQUENCE [LARGE SCALE GENOMIC DNA]</scope>
    <source>
        <strain evidence="7 8">DSM 19219</strain>
    </source>
</reference>
<dbReference type="EMBL" id="FNNI01000004">
    <property type="protein sequence ID" value="SDX23496.1"/>
    <property type="molecule type" value="Genomic_DNA"/>
</dbReference>
<dbReference type="PROSITE" id="PS50931">
    <property type="entry name" value="HTH_LYSR"/>
    <property type="match status" value="1"/>
</dbReference>
<dbReference type="Pfam" id="PF00126">
    <property type="entry name" value="HTH_1"/>
    <property type="match status" value="1"/>
</dbReference>
<dbReference type="InterPro" id="IPR005119">
    <property type="entry name" value="LysR_subst-bd"/>
</dbReference>
<gene>
    <name evidence="7" type="ORF">SAMN05443545_104329</name>
</gene>
<sequence>MFDCQPSSLGDRRVTLEHLRAFVLLAEGKGFQQAGLQLYRSQSAVTQSLKRLEDILGCKLLERRQGHIMGLTADGERFLPAANEILTRTSEAVSAMKQPEIAGRLLIGVPDDFKVVDLHDAISRCAELNRNLRLEVVSALSSQLLYQIDNSGLDLVILKCLEDFVPSDKRWRSHLLRREPLHWVAAQRHVFESMSEVPLVIFPDGCCYRSAALLALDRNGKHGYGAYVSASYENIRAAVSAGLGIGVLPASALANAHIILGKQEGFPELPMVELVMIQATDKYATKQLADFLSHSATMNPRNVNEYSDHNVSAESPSAGILG</sequence>
<keyword evidence="4" id="KW-0804">Transcription</keyword>
<evidence type="ECO:0000259" key="6">
    <source>
        <dbReference type="PROSITE" id="PS50931"/>
    </source>
</evidence>
<evidence type="ECO:0000256" key="4">
    <source>
        <dbReference type="ARBA" id="ARBA00023163"/>
    </source>
</evidence>
<dbReference type="SUPFAM" id="SSF46785">
    <property type="entry name" value="Winged helix' DNA-binding domain"/>
    <property type="match status" value="1"/>
</dbReference>
<dbReference type="InterPro" id="IPR036388">
    <property type="entry name" value="WH-like_DNA-bd_sf"/>
</dbReference>
<evidence type="ECO:0000256" key="3">
    <source>
        <dbReference type="ARBA" id="ARBA00023125"/>
    </source>
</evidence>
<accession>A0A1H3A1J9</accession>
<dbReference type="RefSeq" id="WP_092569321.1">
    <property type="nucleotide sequence ID" value="NZ_BMXH01000001.1"/>
</dbReference>
<organism evidence="7 8">
    <name type="scientific">Aidingimonas halophila</name>
    <dbReference type="NCBI Taxonomy" id="574349"/>
    <lineage>
        <taxon>Bacteria</taxon>
        <taxon>Pseudomonadati</taxon>
        <taxon>Pseudomonadota</taxon>
        <taxon>Gammaproteobacteria</taxon>
        <taxon>Oceanospirillales</taxon>
        <taxon>Halomonadaceae</taxon>
        <taxon>Aidingimonas</taxon>
    </lineage>
</organism>
<comment type="similarity">
    <text evidence="1">Belongs to the LysR transcriptional regulatory family.</text>
</comment>
<evidence type="ECO:0000256" key="5">
    <source>
        <dbReference type="SAM" id="MobiDB-lite"/>
    </source>
</evidence>
<evidence type="ECO:0000256" key="2">
    <source>
        <dbReference type="ARBA" id="ARBA00023015"/>
    </source>
</evidence>
<protein>
    <submittedName>
        <fullName evidence="7">DNA-binding transcriptional regulator, LysR family</fullName>
    </submittedName>
</protein>
<feature type="compositionally biased region" description="Polar residues" evidence="5">
    <location>
        <begin position="303"/>
        <end position="315"/>
    </location>
</feature>
<dbReference type="AlphaFoldDB" id="A0A1H3A1J9"/>
<dbReference type="STRING" id="574349.SAMN05443545_104329"/>
<dbReference type="Gene3D" id="3.40.190.10">
    <property type="entry name" value="Periplasmic binding protein-like II"/>
    <property type="match status" value="2"/>
</dbReference>
<dbReference type="OrthoDB" id="5723059at2"/>
<evidence type="ECO:0000313" key="8">
    <source>
        <dbReference type="Proteomes" id="UP000198500"/>
    </source>
</evidence>
<feature type="domain" description="HTH lysR-type" evidence="6">
    <location>
        <begin position="14"/>
        <end position="71"/>
    </location>
</feature>
<dbReference type="InterPro" id="IPR050176">
    <property type="entry name" value="LTTR"/>
</dbReference>
<evidence type="ECO:0000313" key="7">
    <source>
        <dbReference type="EMBL" id="SDX23496.1"/>
    </source>
</evidence>
<dbReference type="Pfam" id="PF03466">
    <property type="entry name" value="LysR_substrate"/>
    <property type="match status" value="1"/>
</dbReference>
<evidence type="ECO:0000256" key="1">
    <source>
        <dbReference type="ARBA" id="ARBA00009437"/>
    </source>
</evidence>
<dbReference type="SUPFAM" id="SSF53850">
    <property type="entry name" value="Periplasmic binding protein-like II"/>
    <property type="match status" value="1"/>
</dbReference>
<feature type="region of interest" description="Disordered" evidence="5">
    <location>
        <begin position="303"/>
        <end position="322"/>
    </location>
</feature>